<proteinExistence type="predicted"/>
<dbReference type="AlphaFoldDB" id="A0A1Y1W201"/>
<feature type="compositionally biased region" description="Low complexity" evidence="1">
    <location>
        <begin position="67"/>
        <end position="90"/>
    </location>
</feature>
<dbReference type="RefSeq" id="XP_040741394.1">
    <property type="nucleotide sequence ID" value="XM_040891692.1"/>
</dbReference>
<sequence>MSARGRTTTPRTARWIRSAATPAMASAIWPGIARRGVSRGLRSRTAGATTASSRAIWPGTAPSRMMATGASATASASAAESPATLPGSARTRTRSRRGAWLFAGRLFNPCLADNIWIK</sequence>
<name>A0A1Y1W201_9FUNG</name>
<dbReference type="Proteomes" id="UP000193922">
    <property type="component" value="Unassembled WGS sequence"/>
</dbReference>
<keyword evidence="3" id="KW-1185">Reference proteome</keyword>
<dbReference type="EMBL" id="MCFD01000012">
    <property type="protein sequence ID" value="ORX67507.1"/>
    <property type="molecule type" value="Genomic_DNA"/>
</dbReference>
<comment type="caution">
    <text evidence="2">The sequence shown here is derived from an EMBL/GenBank/DDBJ whole genome shotgun (WGS) entry which is preliminary data.</text>
</comment>
<accession>A0A1Y1W201</accession>
<feature type="region of interest" description="Disordered" evidence="1">
    <location>
        <begin position="39"/>
        <end position="94"/>
    </location>
</feature>
<gene>
    <name evidence="2" type="ORF">DL89DRAFT_45669</name>
</gene>
<dbReference type="GeneID" id="63808340"/>
<feature type="compositionally biased region" description="Low complexity" evidence="1">
    <location>
        <begin position="43"/>
        <end position="55"/>
    </location>
</feature>
<evidence type="ECO:0000313" key="2">
    <source>
        <dbReference type="EMBL" id="ORX67507.1"/>
    </source>
</evidence>
<evidence type="ECO:0000256" key="1">
    <source>
        <dbReference type="SAM" id="MobiDB-lite"/>
    </source>
</evidence>
<protein>
    <submittedName>
        <fullName evidence="2">Uncharacterized protein</fullName>
    </submittedName>
</protein>
<reference evidence="2 3" key="1">
    <citation type="submission" date="2016-07" db="EMBL/GenBank/DDBJ databases">
        <title>Pervasive Adenine N6-methylation of Active Genes in Fungi.</title>
        <authorList>
            <consortium name="DOE Joint Genome Institute"/>
            <person name="Mondo S.J."/>
            <person name="Dannebaum R.O."/>
            <person name="Kuo R.C."/>
            <person name="Labutti K."/>
            <person name="Haridas S."/>
            <person name="Kuo A."/>
            <person name="Salamov A."/>
            <person name="Ahrendt S.R."/>
            <person name="Lipzen A."/>
            <person name="Sullivan W."/>
            <person name="Andreopoulos W.B."/>
            <person name="Clum A."/>
            <person name="Lindquist E."/>
            <person name="Daum C."/>
            <person name="Ramamoorthy G.K."/>
            <person name="Gryganskyi A."/>
            <person name="Culley D."/>
            <person name="Magnuson J.K."/>
            <person name="James T.Y."/>
            <person name="O'Malley M.A."/>
            <person name="Stajich J.E."/>
            <person name="Spatafora J.W."/>
            <person name="Visel A."/>
            <person name="Grigoriev I.V."/>
        </authorList>
    </citation>
    <scope>NUCLEOTIDE SEQUENCE [LARGE SCALE GENOMIC DNA]</scope>
    <source>
        <strain evidence="2 3">ATCC 12442</strain>
    </source>
</reference>
<organism evidence="2 3">
    <name type="scientific">Linderina pennispora</name>
    <dbReference type="NCBI Taxonomy" id="61395"/>
    <lineage>
        <taxon>Eukaryota</taxon>
        <taxon>Fungi</taxon>
        <taxon>Fungi incertae sedis</taxon>
        <taxon>Zoopagomycota</taxon>
        <taxon>Kickxellomycotina</taxon>
        <taxon>Kickxellomycetes</taxon>
        <taxon>Kickxellales</taxon>
        <taxon>Kickxellaceae</taxon>
        <taxon>Linderina</taxon>
    </lineage>
</organism>
<evidence type="ECO:0000313" key="3">
    <source>
        <dbReference type="Proteomes" id="UP000193922"/>
    </source>
</evidence>